<evidence type="ECO:0000256" key="4">
    <source>
        <dbReference type="ARBA" id="ARBA00023015"/>
    </source>
</evidence>
<keyword evidence="4" id="KW-0805">Transcription regulation</keyword>
<evidence type="ECO:0000256" key="1">
    <source>
        <dbReference type="ARBA" id="ARBA00005384"/>
    </source>
</evidence>
<name>A0A2S0PDR9_9NEIS</name>
<gene>
    <name evidence="8" type="ORF">DAI18_16170</name>
</gene>
<dbReference type="GO" id="GO:0030170">
    <property type="term" value="F:pyridoxal phosphate binding"/>
    <property type="evidence" value="ECO:0007669"/>
    <property type="project" value="InterPro"/>
</dbReference>
<dbReference type="AlphaFoldDB" id="A0A2S0PDR9"/>
<dbReference type="STRING" id="1122240.GCA_000620105_02705"/>
<dbReference type="EMBL" id="CP028519">
    <property type="protein sequence ID" value="AVY95407.1"/>
    <property type="molecule type" value="Genomic_DNA"/>
</dbReference>
<keyword evidence="9" id="KW-1185">Reference proteome</keyword>
<dbReference type="Gene3D" id="1.10.10.10">
    <property type="entry name" value="Winged helix-like DNA-binding domain superfamily/Winged helix DNA-binding domain"/>
    <property type="match status" value="1"/>
</dbReference>
<dbReference type="Pfam" id="PF00155">
    <property type="entry name" value="Aminotran_1_2"/>
    <property type="match status" value="1"/>
</dbReference>
<evidence type="ECO:0000313" key="9">
    <source>
        <dbReference type="Proteomes" id="UP000244173"/>
    </source>
</evidence>
<dbReference type="CDD" id="cd07377">
    <property type="entry name" value="WHTH_GntR"/>
    <property type="match status" value="1"/>
</dbReference>
<keyword evidence="3" id="KW-0663">Pyridoxal phosphate</keyword>
<proteinExistence type="inferred from homology"/>
<dbReference type="KEGG" id="maer:DAI18_16170"/>
<dbReference type="SUPFAM" id="SSF53383">
    <property type="entry name" value="PLP-dependent transferases"/>
    <property type="match status" value="1"/>
</dbReference>
<evidence type="ECO:0000256" key="5">
    <source>
        <dbReference type="ARBA" id="ARBA00023125"/>
    </source>
</evidence>
<dbReference type="OrthoDB" id="9804020at2"/>
<dbReference type="PANTHER" id="PTHR46577">
    <property type="entry name" value="HTH-TYPE TRANSCRIPTIONAL REGULATORY PROTEIN GABR"/>
    <property type="match status" value="1"/>
</dbReference>
<evidence type="ECO:0000256" key="6">
    <source>
        <dbReference type="ARBA" id="ARBA00023163"/>
    </source>
</evidence>
<comment type="similarity">
    <text evidence="1">In the C-terminal section; belongs to the class-I pyridoxal-phosphate-dependent aminotransferase family.</text>
</comment>
<dbReference type="GO" id="GO:0003677">
    <property type="term" value="F:DNA binding"/>
    <property type="evidence" value="ECO:0007669"/>
    <property type="project" value="UniProtKB-KW"/>
</dbReference>
<reference evidence="8 9" key="1">
    <citation type="submission" date="2018-04" db="EMBL/GenBank/DDBJ databases">
        <title>Denitrifier Microvirgula.</title>
        <authorList>
            <person name="Anderson E."/>
            <person name="Jang J."/>
            <person name="Ishii S."/>
        </authorList>
    </citation>
    <scope>NUCLEOTIDE SEQUENCE [LARGE SCALE GENOMIC DNA]</scope>
    <source>
        <strain evidence="8 9">BE2.4</strain>
    </source>
</reference>
<dbReference type="InterPro" id="IPR036388">
    <property type="entry name" value="WH-like_DNA-bd_sf"/>
</dbReference>
<dbReference type="PRINTS" id="PR00035">
    <property type="entry name" value="HTHGNTR"/>
</dbReference>
<dbReference type="InterPro" id="IPR015424">
    <property type="entry name" value="PyrdxlP-dep_Trfase"/>
</dbReference>
<evidence type="ECO:0000259" key="7">
    <source>
        <dbReference type="PROSITE" id="PS50949"/>
    </source>
</evidence>
<dbReference type="Gene3D" id="3.40.640.10">
    <property type="entry name" value="Type I PLP-dependent aspartate aminotransferase-like (Major domain)"/>
    <property type="match status" value="1"/>
</dbReference>
<dbReference type="InterPro" id="IPR051446">
    <property type="entry name" value="HTH_trans_reg/aminotransferase"/>
</dbReference>
<dbReference type="Pfam" id="PF00392">
    <property type="entry name" value="GntR"/>
    <property type="match status" value="1"/>
</dbReference>
<evidence type="ECO:0000256" key="2">
    <source>
        <dbReference type="ARBA" id="ARBA00021531"/>
    </source>
</evidence>
<keyword evidence="6" id="KW-0804">Transcription</keyword>
<dbReference type="PANTHER" id="PTHR46577:SF1">
    <property type="entry name" value="HTH-TYPE TRANSCRIPTIONAL REGULATORY PROTEIN GABR"/>
    <property type="match status" value="1"/>
</dbReference>
<evidence type="ECO:0000256" key="3">
    <source>
        <dbReference type="ARBA" id="ARBA00022898"/>
    </source>
</evidence>
<dbReference type="Proteomes" id="UP000244173">
    <property type="component" value="Chromosome"/>
</dbReference>
<organism evidence="8 9">
    <name type="scientific">Microvirgula aerodenitrificans</name>
    <dbReference type="NCBI Taxonomy" id="57480"/>
    <lineage>
        <taxon>Bacteria</taxon>
        <taxon>Pseudomonadati</taxon>
        <taxon>Pseudomonadota</taxon>
        <taxon>Betaproteobacteria</taxon>
        <taxon>Neisseriales</taxon>
        <taxon>Aquaspirillaceae</taxon>
        <taxon>Microvirgula</taxon>
    </lineage>
</organism>
<sequence length="506" mass="54835">MTPEEPKSATQRLLEEPLLRERCFGSMQHQLYLRLKAAILDGRLLPGSRLPGARALAELLSVSRNTVTAAYDGLAAEGYVQPDRRGTRVANLSPAPAASLQGGWPLPSGAPVAVPGPFSVTRPRAGSAFRPGDPALSHFPLAAWRRAVDHAMRDAGSSALGYGPPGGEPALRMAIAHHLSVSRGVRCRPEQVFVTGGTQQALALCVRLLSTPGDTAWVEDPGYRGARAAMRAGGLRIRPIRTDAEGMAVSRDDYASPAPRLIYATPSHQYPTGAVLTVARRLELIEYARSNQAWIIEDDYDSEFRHAGAPVGAMQGLVDDAPVLYIGTFSKTLFPSLGMGFLVLPARLMITDVPALLEELLRGSQRHQQLALADFMETGQFSRHLRRMRRLYRDRQQALREALSREMTVPCEVAGGHGGMHLLVRLPGCYPDQRIVEAAWRYHIAPAALSANTLHPRPGDNGLILGYGNTGEDRFVPLVQRLSMLAADLQTGLPAGTPSAIHEDFS</sequence>
<dbReference type="InterPro" id="IPR036390">
    <property type="entry name" value="WH_DNA-bd_sf"/>
</dbReference>
<accession>A0A2S0PDR9</accession>
<dbReference type="GO" id="GO:0003700">
    <property type="term" value="F:DNA-binding transcription factor activity"/>
    <property type="evidence" value="ECO:0007669"/>
    <property type="project" value="InterPro"/>
</dbReference>
<keyword evidence="5 8" id="KW-0238">DNA-binding</keyword>
<dbReference type="SUPFAM" id="SSF46785">
    <property type="entry name" value="Winged helix' DNA-binding domain"/>
    <property type="match status" value="1"/>
</dbReference>
<dbReference type="InterPro" id="IPR015421">
    <property type="entry name" value="PyrdxlP-dep_Trfase_major"/>
</dbReference>
<dbReference type="PROSITE" id="PS50949">
    <property type="entry name" value="HTH_GNTR"/>
    <property type="match status" value="1"/>
</dbReference>
<dbReference type="CDD" id="cd00609">
    <property type="entry name" value="AAT_like"/>
    <property type="match status" value="1"/>
</dbReference>
<dbReference type="InterPro" id="IPR004839">
    <property type="entry name" value="Aminotransferase_I/II_large"/>
</dbReference>
<dbReference type="InterPro" id="IPR000524">
    <property type="entry name" value="Tscrpt_reg_HTH_GntR"/>
</dbReference>
<protein>
    <recommendedName>
        <fullName evidence="2">Putative 8-amino-7-oxononanoate synthase</fullName>
    </recommendedName>
</protein>
<feature type="domain" description="HTH gntR-type" evidence="7">
    <location>
        <begin position="25"/>
        <end position="92"/>
    </location>
</feature>
<evidence type="ECO:0000313" key="8">
    <source>
        <dbReference type="EMBL" id="AVY95407.1"/>
    </source>
</evidence>
<dbReference type="SMART" id="SM00345">
    <property type="entry name" value="HTH_GNTR"/>
    <property type="match status" value="1"/>
</dbReference>